<dbReference type="Gene3D" id="3.20.20.30">
    <property type="entry name" value="Luciferase-like domain"/>
    <property type="match status" value="1"/>
</dbReference>
<evidence type="ECO:0000256" key="1">
    <source>
        <dbReference type="ARBA" id="ARBA00022630"/>
    </source>
</evidence>
<dbReference type="InterPro" id="IPR051260">
    <property type="entry name" value="Diverse_substr_monoxygenases"/>
</dbReference>
<dbReference type="GO" id="GO:0016491">
    <property type="term" value="F:oxidoreductase activity"/>
    <property type="evidence" value="ECO:0007669"/>
    <property type="project" value="UniProtKB-KW"/>
</dbReference>
<feature type="domain" description="Luciferase-like" evidence="6">
    <location>
        <begin position="30"/>
        <end position="386"/>
    </location>
</feature>
<dbReference type="CDD" id="cd01095">
    <property type="entry name" value="Nitrilotriacetate_monoxgenase"/>
    <property type="match status" value="1"/>
</dbReference>
<evidence type="ECO:0000256" key="4">
    <source>
        <dbReference type="ARBA" id="ARBA00023033"/>
    </source>
</evidence>
<dbReference type="PIRSF" id="PIRSF000337">
    <property type="entry name" value="NTA_MOA"/>
    <property type="match status" value="1"/>
</dbReference>
<dbReference type="Proteomes" id="UP001589692">
    <property type="component" value="Unassembled WGS sequence"/>
</dbReference>
<keyword evidence="2" id="KW-0288">FMN</keyword>
<evidence type="ECO:0000256" key="2">
    <source>
        <dbReference type="ARBA" id="ARBA00022643"/>
    </source>
</evidence>
<dbReference type="PANTHER" id="PTHR30011">
    <property type="entry name" value="ALKANESULFONATE MONOOXYGENASE-RELATED"/>
    <property type="match status" value="1"/>
</dbReference>
<dbReference type="InterPro" id="IPR011251">
    <property type="entry name" value="Luciferase-like_dom"/>
</dbReference>
<dbReference type="RefSeq" id="WP_377258373.1">
    <property type="nucleotide sequence ID" value="NZ_JBHMAA010000008.1"/>
</dbReference>
<evidence type="ECO:0000256" key="5">
    <source>
        <dbReference type="ARBA" id="ARBA00033748"/>
    </source>
</evidence>
<comment type="similarity">
    <text evidence="5">Belongs to the NtaA/SnaA/DszA monooxygenase family.</text>
</comment>
<dbReference type="Pfam" id="PF00296">
    <property type="entry name" value="Bac_luciferase"/>
    <property type="match status" value="1"/>
</dbReference>
<keyword evidence="1" id="KW-0285">Flavoprotein</keyword>
<evidence type="ECO:0000256" key="3">
    <source>
        <dbReference type="ARBA" id="ARBA00023002"/>
    </source>
</evidence>
<proteinExistence type="inferred from homology"/>
<keyword evidence="4" id="KW-0503">Monooxygenase</keyword>
<name>A0ABV6AHB4_9HYPH</name>
<dbReference type="PANTHER" id="PTHR30011:SF16">
    <property type="entry name" value="C2H2 FINGER DOMAIN TRANSCRIPTION FACTOR (EUROFUNG)-RELATED"/>
    <property type="match status" value="1"/>
</dbReference>
<comment type="caution">
    <text evidence="7">The sequence shown here is derived from an EMBL/GenBank/DDBJ whole genome shotgun (WGS) entry which is preliminary data.</text>
</comment>
<protein>
    <submittedName>
        <fullName evidence="7">LLM class flavin-dependent oxidoreductase</fullName>
        <ecNumber evidence="7">1.-.-.-</ecNumber>
    </submittedName>
</protein>
<dbReference type="EMBL" id="JBHMAA010000008">
    <property type="protein sequence ID" value="MFB9948698.1"/>
    <property type="molecule type" value="Genomic_DNA"/>
</dbReference>
<keyword evidence="8" id="KW-1185">Reference proteome</keyword>
<dbReference type="SUPFAM" id="SSF51679">
    <property type="entry name" value="Bacterial luciferase-like"/>
    <property type="match status" value="1"/>
</dbReference>
<evidence type="ECO:0000313" key="7">
    <source>
        <dbReference type="EMBL" id="MFB9948698.1"/>
    </source>
</evidence>
<dbReference type="InterPro" id="IPR036661">
    <property type="entry name" value="Luciferase-like_sf"/>
</dbReference>
<accession>A0ABV6AHB4</accession>
<evidence type="ECO:0000259" key="6">
    <source>
        <dbReference type="Pfam" id="PF00296"/>
    </source>
</evidence>
<dbReference type="NCBIfam" id="TIGR03860">
    <property type="entry name" value="FMN_nitrolo"/>
    <property type="match status" value="1"/>
</dbReference>
<reference evidence="7 8" key="1">
    <citation type="submission" date="2024-09" db="EMBL/GenBank/DDBJ databases">
        <authorList>
            <person name="Sun Q."/>
            <person name="Mori K."/>
        </authorList>
    </citation>
    <scope>NUCLEOTIDE SEQUENCE [LARGE SCALE GENOMIC DNA]</scope>
    <source>
        <strain evidence="7 8">TBRC 4938</strain>
    </source>
</reference>
<dbReference type="InterPro" id="IPR016215">
    <property type="entry name" value="NTA_MOA"/>
</dbReference>
<evidence type="ECO:0000313" key="8">
    <source>
        <dbReference type="Proteomes" id="UP001589692"/>
    </source>
</evidence>
<keyword evidence="3 7" id="KW-0560">Oxidoreductase</keyword>
<gene>
    <name evidence="7" type="ORF">ACFFP0_07550</name>
</gene>
<dbReference type="EC" id="1.-.-.-" evidence="7"/>
<sequence length="440" mass="48408">MADRRRMSLGASIRGLGYHTSAWRHPNVLPGASESLSHFTEAARIAAAAKFDMVFFADGLAVRGNDRPAGALSHSHENVELEPTTLLAALAVQTRHIGLVATASTSYNEPYHVARTYASIDHISGGRAGWNAVTSWSEQEALNFSREAHYDRETRYERADEFIEVVRKLWASWEPDAFMHDRKTGRFYDPEKLHAADHRGHFFRVRGPLTSSHTPQGQPVIFQAGDSERGIALAARHAEAVYTIPQTLEDCIRHRKAMDTAAARFGRAPGSVRILPGVQIVTGRTEAEVAEKLMLYDEIADPVIAMARAWSEYGDLSGYDLDAPVPADLQSSDRVSAMRHLGERAKAEGWQLRRLLREYGAGSLRVLAGTPDKIAAEMQEWFGSGACDGFNILPQHLPGGLADVTELVVPILQERGLFRREYEGGTLREHLGLPAAAAVG</sequence>
<organism evidence="7 8">
    <name type="scientific">Rhizobium puerariae</name>
    <dbReference type="NCBI Taxonomy" id="1585791"/>
    <lineage>
        <taxon>Bacteria</taxon>
        <taxon>Pseudomonadati</taxon>
        <taxon>Pseudomonadota</taxon>
        <taxon>Alphaproteobacteria</taxon>
        <taxon>Hyphomicrobiales</taxon>
        <taxon>Rhizobiaceae</taxon>
        <taxon>Rhizobium/Agrobacterium group</taxon>
        <taxon>Rhizobium</taxon>
    </lineage>
</organism>